<evidence type="ECO:0000313" key="2">
    <source>
        <dbReference type="EMBL" id="MCH80044.1"/>
    </source>
</evidence>
<evidence type="ECO:0000256" key="1">
    <source>
        <dbReference type="SAM" id="Phobius"/>
    </source>
</evidence>
<keyword evidence="2" id="KW-0808">Transferase</keyword>
<keyword evidence="1" id="KW-1133">Transmembrane helix</keyword>
<organism evidence="2 3">
    <name type="scientific">Trifolium medium</name>
    <dbReference type="NCBI Taxonomy" id="97028"/>
    <lineage>
        <taxon>Eukaryota</taxon>
        <taxon>Viridiplantae</taxon>
        <taxon>Streptophyta</taxon>
        <taxon>Embryophyta</taxon>
        <taxon>Tracheophyta</taxon>
        <taxon>Spermatophyta</taxon>
        <taxon>Magnoliopsida</taxon>
        <taxon>eudicotyledons</taxon>
        <taxon>Gunneridae</taxon>
        <taxon>Pentapetalae</taxon>
        <taxon>rosids</taxon>
        <taxon>fabids</taxon>
        <taxon>Fabales</taxon>
        <taxon>Fabaceae</taxon>
        <taxon>Papilionoideae</taxon>
        <taxon>50 kb inversion clade</taxon>
        <taxon>NPAAA clade</taxon>
        <taxon>Hologalegina</taxon>
        <taxon>IRL clade</taxon>
        <taxon>Trifolieae</taxon>
        <taxon>Trifolium</taxon>
    </lineage>
</organism>
<dbReference type="Proteomes" id="UP000265520">
    <property type="component" value="Unassembled WGS sequence"/>
</dbReference>
<accession>A0A392M0E6</accession>
<name>A0A392M0E6_9FABA</name>
<dbReference type="EMBL" id="LXQA010000621">
    <property type="protein sequence ID" value="MCH80044.1"/>
    <property type="molecule type" value="Genomic_DNA"/>
</dbReference>
<dbReference type="GO" id="GO:0016301">
    <property type="term" value="F:kinase activity"/>
    <property type="evidence" value="ECO:0007669"/>
    <property type="project" value="UniProtKB-KW"/>
</dbReference>
<protein>
    <submittedName>
        <fullName evidence="2">Cysteine-rich receptor-like protein kinase</fullName>
    </submittedName>
</protein>
<sequence length="102" mass="11440">MAKSKKVPKAFRLVWHMVIWIIWKARNNFIFNNVVKEPSDLVEEVKVFASGCLAVVWFGCYGTFWSTCFACSSATVRPLLLSGSCFYLLGGSAPFFATAFAR</sequence>
<keyword evidence="1" id="KW-0472">Membrane</keyword>
<feature type="transmembrane region" description="Helical" evidence="1">
    <location>
        <begin position="45"/>
        <end position="67"/>
    </location>
</feature>
<proteinExistence type="predicted"/>
<dbReference type="AlphaFoldDB" id="A0A392M0E6"/>
<feature type="transmembrane region" description="Helical" evidence="1">
    <location>
        <begin position="7"/>
        <end position="25"/>
    </location>
</feature>
<comment type="caution">
    <text evidence="2">The sequence shown here is derived from an EMBL/GenBank/DDBJ whole genome shotgun (WGS) entry which is preliminary data.</text>
</comment>
<reference evidence="2 3" key="1">
    <citation type="journal article" date="2018" name="Front. Plant Sci.">
        <title>Red Clover (Trifolium pratense) and Zigzag Clover (T. medium) - A Picture of Genomic Similarities and Differences.</title>
        <authorList>
            <person name="Dluhosova J."/>
            <person name="Istvanek J."/>
            <person name="Nedelnik J."/>
            <person name="Repkova J."/>
        </authorList>
    </citation>
    <scope>NUCLEOTIDE SEQUENCE [LARGE SCALE GENOMIC DNA]</scope>
    <source>
        <strain evidence="3">cv. 10/8</strain>
        <tissue evidence="2">Leaf</tissue>
    </source>
</reference>
<evidence type="ECO:0000313" key="3">
    <source>
        <dbReference type="Proteomes" id="UP000265520"/>
    </source>
</evidence>
<keyword evidence="1" id="KW-0812">Transmembrane</keyword>
<feature type="transmembrane region" description="Helical" evidence="1">
    <location>
        <begin position="79"/>
        <end position="101"/>
    </location>
</feature>
<gene>
    <name evidence="2" type="ORF">A2U01_0000806</name>
</gene>
<keyword evidence="2" id="KW-0418">Kinase</keyword>
<keyword evidence="3" id="KW-1185">Reference proteome</keyword>
<keyword evidence="2" id="KW-0675">Receptor</keyword>